<dbReference type="RefSeq" id="WP_340239617.1">
    <property type="nucleotide sequence ID" value="NZ_JBBEWC010000013.1"/>
</dbReference>
<proteinExistence type="predicted"/>
<evidence type="ECO:0000256" key="7">
    <source>
        <dbReference type="SAM" id="Phobius"/>
    </source>
</evidence>
<evidence type="ECO:0000256" key="4">
    <source>
        <dbReference type="ARBA" id="ARBA00022840"/>
    </source>
</evidence>
<dbReference type="PROSITE" id="PS00108">
    <property type="entry name" value="PROTEIN_KINASE_ST"/>
    <property type="match status" value="1"/>
</dbReference>
<evidence type="ECO:0000259" key="8">
    <source>
        <dbReference type="PROSITE" id="PS50011"/>
    </source>
</evidence>
<keyword evidence="1" id="KW-0808">Transferase</keyword>
<dbReference type="PANTHER" id="PTHR43289:SF6">
    <property type="entry name" value="SERINE_THREONINE-PROTEIN KINASE NEKL-3"/>
    <property type="match status" value="1"/>
</dbReference>
<dbReference type="SMART" id="SM00220">
    <property type="entry name" value="S_TKc"/>
    <property type="match status" value="1"/>
</dbReference>
<dbReference type="InterPro" id="IPR011009">
    <property type="entry name" value="Kinase-like_dom_sf"/>
</dbReference>
<evidence type="ECO:0000313" key="10">
    <source>
        <dbReference type="Proteomes" id="UP001597510"/>
    </source>
</evidence>
<dbReference type="SUPFAM" id="SSF56112">
    <property type="entry name" value="Protein kinase-like (PK-like)"/>
    <property type="match status" value="1"/>
</dbReference>
<keyword evidence="7" id="KW-0812">Transmembrane</keyword>
<keyword evidence="2 5" id="KW-0547">Nucleotide-binding</keyword>
<accession>A0ABW5JEC2</accession>
<dbReference type="PROSITE" id="PS50011">
    <property type="entry name" value="PROTEIN_KINASE_DOM"/>
    <property type="match status" value="1"/>
</dbReference>
<dbReference type="EMBL" id="JBHULC010000022">
    <property type="protein sequence ID" value="MFD2522920.1"/>
    <property type="molecule type" value="Genomic_DNA"/>
</dbReference>
<feature type="domain" description="Protein kinase" evidence="8">
    <location>
        <begin position="9"/>
        <end position="269"/>
    </location>
</feature>
<dbReference type="Gene3D" id="1.10.510.10">
    <property type="entry name" value="Transferase(Phosphotransferase) domain 1"/>
    <property type="match status" value="1"/>
</dbReference>
<feature type="compositionally biased region" description="Basic and acidic residues" evidence="6">
    <location>
        <begin position="406"/>
        <end position="442"/>
    </location>
</feature>
<organism evidence="9 10">
    <name type="scientific">Emticicia soli</name>
    <dbReference type="NCBI Taxonomy" id="2027878"/>
    <lineage>
        <taxon>Bacteria</taxon>
        <taxon>Pseudomonadati</taxon>
        <taxon>Bacteroidota</taxon>
        <taxon>Cytophagia</taxon>
        <taxon>Cytophagales</taxon>
        <taxon>Leadbetterellaceae</taxon>
        <taxon>Emticicia</taxon>
    </lineage>
</organism>
<gene>
    <name evidence="9" type="ORF">ACFSR2_18620</name>
</gene>
<evidence type="ECO:0000256" key="6">
    <source>
        <dbReference type="SAM" id="MobiDB-lite"/>
    </source>
</evidence>
<dbReference type="Proteomes" id="UP001597510">
    <property type="component" value="Unassembled WGS sequence"/>
</dbReference>
<evidence type="ECO:0000313" key="9">
    <source>
        <dbReference type="EMBL" id="MFD2522920.1"/>
    </source>
</evidence>
<evidence type="ECO:0000256" key="2">
    <source>
        <dbReference type="ARBA" id="ARBA00022741"/>
    </source>
</evidence>
<keyword evidence="9" id="KW-0723">Serine/threonine-protein kinase</keyword>
<sequence length="600" mass="66201">MIGQKIQNYNVEELLGEGGMGTVYRATDTLLQRSVAVKILHPHLVRDTTFFERFRNEAILSAKLNHSNVAVLYNFLRDQNDNFMVMEYVDGMNLEKLLKQNGGLPLESVLKILIQTLDGLHHAHEKGILHRDIKPANLMLTREGIIKLMDFGIARMVGSQRLTRADRIVGTLEYMAPELLDGSEPSVQSDLYAIGVLMYELLSGKMPFEASTDSTLITQILTKKPIPLRNRIGTLPKKIEDTLDTLLNKKPEKRFESAHDLRNILSTFVSPGRVVPQSLQPQKVAVNVAPTVMHTKSNTNPTRLANQQMRASRPTVVQTVREKMMSTEGMILGGAVLGAILIVIGGIFFLSPKNPDSNKEQAQDFVATNEVVIPQNTTNADSSKIDNTSVSFQQPIDKIVNPIAKNEPKPKEIAPVDGKSKEKEKEKEKQPVKKKEEEKKETPALSEPIVKQPVSEPVREKEPEPVVKEEVKPKASHRLVIKGLSVALVLDETISSNEAGIKSKNVSLRVLSDIKVDGITVIAAGARGIARITSARSSDDGKSFLEFKPDRVQAVNGDWIPLKSPALGKSGSSIEAVIFTRGTRILPDPKTTNTILTISI</sequence>
<keyword evidence="10" id="KW-1185">Reference proteome</keyword>
<dbReference type="InterPro" id="IPR017441">
    <property type="entry name" value="Protein_kinase_ATP_BS"/>
</dbReference>
<dbReference type="InterPro" id="IPR008271">
    <property type="entry name" value="Ser/Thr_kinase_AS"/>
</dbReference>
<dbReference type="GO" id="GO:0004674">
    <property type="term" value="F:protein serine/threonine kinase activity"/>
    <property type="evidence" value="ECO:0007669"/>
    <property type="project" value="UniProtKB-KW"/>
</dbReference>
<evidence type="ECO:0000256" key="1">
    <source>
        <dbReference type="ARBA" id="ARBA00022679"/>
    </source>
</evidence>
<keyword evidence="3 9" id="KW-0418">Kinase</keyword>
<keyword evidence="7" id="KW-1133">Transmembrane helix</keyword>
<dbReference type="PROSITE" id="PS00107">
    <property type="entry name" value="PROTEIN_KINASE_ATP"/>
    <property type="match status" value="1"/>
</dbReference>
<keyword evidence="4 5" id="KW-0067">ATP-binding</keyword>
<feature type="compositionally biased region" description="Basic and acidic residues" evidence="6">
    <location>
        <begin position="457"/>
        <end position="470"/>
    </location>
</feature>
<feature type="transmembrane region" description="Helical" evidence="7">
    <location>
        <begin position="331"/>
        <end position="350"/>
    </location>
</feature>
<protein>
    <submittedName>
        <fullName evidence="9">Serine/threonine protein kinase</fullName>
    </submittedName>
</protein>
<feature type="binding site" evidence="5">
    <location>
        <position position="38"/>
    </location>
    <ligand>
        <name>ATP</name>
        <dbReference type="ChEBI" id="CHEBI:30616"/>
    </ligand>
</feature>
<evidence type="ECO:0000256" key="5">
    <source>
        <dbReference type="PROSITE-ProRule" id="PRU10141"/>
    </source>
</evidence>
<dbReference type="Pfam" id="PF00069">
    <property type="entry name" value="Pkinase"/>
    <property type="match status" value="1"/>
</dbReference>
<dbReference type="PANTHER" id="PTHR43289">
    <property type="entry name" value="MITOGEN-ACTIVATED PROTEIN KINASE KINASE KINASE 20-RELATED"/>
    <property type="match status" value="1"/>
</dbReference>
<evidence type="ECO:0000256" key="3">
    <source>
        <dbReference type="ARBA" id="ARBA00022777"/>
    </source>
</evidence>
<feature type="region of interest" description="Disordered" evidence="6">
    <location>
        <begin position="399"/>
        <end position="470"/>
    </location>
</feature>
<dbReference type="CDD" id="cd14014">
    <property type="entry name" value="STKc_PknB_like"/>
    <property type="match status" value="1"/>
</dbReference>
<keyword evidence="7" id="KW-0472">Membrane</keyword>
<reference evidence="10" key="1">
    <citation type="journal article" date="2019" name="Int. J. Syst. Evol. Microbiol.">
        <title>The Global Catalogue of Microorganisms (GCM) 10K type strain sequencing project: providing services to taxonomists for standard genome sequencing and annotation.</title>
        <authorList>
            <consortium name="The Broad Institute Genomics Platform"/>
            <consortium name="The Broad Institute Genome Sequencing Center for Infectious Disease"/>
            <person name="Wu L."/>
            <person name="Ma J."/>
        </authorList>
    </citation>
    <scope>NUCLEOTIDE SEQUENCE [LARGE SCALE GENOMIC DNA]</scope>
    <source>
        <strain evidence="10">KCTC 52344</strain>
    </source>
</reference>
<dbReference type="Gene3D" id="3.30.200.20">
    <property type="entry name" value="Phosphorylase Kinase, domain 1"/>
    <property type="match status" value="1"/>
</dbReference>
<dbReference type="InterPro" id="IPR000719">
    <property type="entry name" value="Prot_kinase_dom"/>
</dbReference>
<name>A0ABW5JEC2_9BACT</name>
<comment type="caution">
    <text evidence="9">The sequence shown here is derived from an EMBL/GenBank/DDBJ whole genome shotgun (WGS) entry which is preliminary data.</text>
</comment>